<evidence type="ECO:0000256" key="4">
    <source>
        <dbReference type="ARBA" id="ARBA00022989"/>
    </source>
</evidence>
<evidence type="ECO:0000256" key="6">
    <source>
        <dbReference type="SAM" id="Phobius"/>
    </source>
</evidence>
<evidence type="ECO:0000313" key="9">
    <source>
        <dbReference type="Proteomes" id="UP000589620"/>
    </source>
</evidence>
<comment type="subcellular location">
    <subcellularLocation>
        <location evidence="1">Membrane</location>
        <topology evidence="1">Multi-pass membrane protein</topology>
    </subcellularLocation>
</comment>
<dbReference type="Proteomes" id="UP000589620">
    <property type="component" value="Unassembled WGS sequence"/>
</dbReference>
<keyword evidence="9" id="KW-1185">Reference proteome</keyword>
<dbReference type="EMBL" id="JACCBJ010000001">
    <property type="protein sequence ID" value="NYD72605.1"/>
    <property type="molecule type" value="Genomic_DNA"/>
</dbReference>
<feature type="transmembrane region" description="Helical" evidence="6">
    <location>
        <begin position="124"/>
        <end position="143"/>
    </location>
</feature>
<name>A0A852SV55_9MICO</name>
<dbReference type="Pfam" id="PF04138">
    <property type="entry name" value="GtrA_DPMS_TM"/>
    <property type="match status" value="1"/>
</dbReference>
<evidence type="ECO:0000256" key="3">
    <source>
        <dbReference type="ARBA" id="ARBA00022692"/>
    </source>
</evidence>
<feature type="transmembrane region" description="Helical" evidence="6">
    <location>
        <begin position="21"/>
        <end position="45"/>
    </location>
</feature>
<dbReference type="AlphaFoldDB" id="A0A852SV55"/>
<proteinExistence type="inferred from homology"/>
<dbReference type="InterPro" id="IPR007267">
    <property type="entry name" value="GtrA_DPMS_TM"/>
</dbReference>
<sequence length="192" mass="20892">MTTDTSTAPHRARLFPQLIKFGAVGAVGFVVNLLVFNLLMLFVLVNVPHKTLFSTAIATLVAIGTNWVGNRYWAFSGNRNENATREGIEFFIVSLAGMAIPLLCVWVSHYLLGYQSLLADNISNNVVGLALGTVFRFAFYRWWVFSPERAAARAGHRVTASGTQHVPARGRELAPITGSTLASTPDRGLVGD</sequence>
<protein>
    <submittedName>
        <fullName evidence="8">Putative flippase GtrA</fullName>
    </submittedName>
</protein>
<feature type="domain" description="GtrA/DPMS transmembrane" evidence="7">
    <location>
        <begin position="20"/>
        <end position="145"/>
    </location>
</feature>
<organism evidence="8 9">
    <name type="scientific">Leifsonia soli</name>
    <dbReference type="NCBI Taxonomy" id="582665"/>
    <lineage>
        <taxon>Bacteria</taxon>
        <taxon>Bacillati</taxon>
        <taxon>Actinomycetota</taxon>
        <taxon>Actinomycetes</taxon>
        <taxon>Micrococcales</taxon>
        <taxon>Microbacteriaceae</taxon>
        <taxon>Leifsonia</taxon>
    </lineage>
</organism>
<feature type="transmembrane region" description="Helical" evidence="6">
    <location>
        <begin position="90"/>
        <end position="112"/>
    </location>
</feature>
<keyword evidence="3 6" id="KW-0812">Transmembrane</keyword>
<gene>
    <name evidence="8" type="ORF">BJ963_000124</name>
</gene>
<dbReference type="GO" id="GO:0005886">
    <property type="term" value="C:plasma membrane"/>
    <property type="evidence" value="ECO:0007669"/>
    <property type="project" value="TreeGrafter"/>
</dbReference>
<dbReference type="GO" id="GO:0000271">
    <property type="term" value="P:polysaccharide biosynthetic process"/>
    <property type="evidence" value="ECO:0007669"/>
    <property type="project" value="InterPro"/>
</dbReference>
<dbReference type="InterPro" id="IPR051401">
    <property type="entry name" value="GtrA_CellWall_Glycosyl"/>
</dbReference>
<keyword evidence="4 6" id="KW-1133">Transmembrane helix</keyword>
<accession>A0A852SV55</accession>
<evidence type="ECO:0000259" key="7">
    <source>
        <dbReference type="Pfam" id="PF04138"/>
    </source>
</evidence>
<evidence type="ECO:0000256" key="1">
    <source>
        <dbReference type="ARBA" id="ARBA00004141"/>
    </source>
</evidence>
<dbReference type="RefSeq" id="WP_179453871.1">
    <property type="nucleotide sequence ID" value="NZ_BAAAPX010000001.1"/>
</dbReference>
<dbReference type="PANTHER" id="PTHR38459:SF1">
    <property type="entry name" value="PROPHAGE BACTOPRENOL-LINKED GLUCOSE TRANSLOCASE HOMOLOG"/>
    <property type="match status" value="1"/>
</dbReference>
<feature type="transmembrane region" description="Helical" evidence="6">
    <location>
        <begin position="51"/>
        <end position="69"/>
    </location>
</feature>
<evidence type="ECO:0000256" key="5">
    <source>
        <dbReference type="ARBA" id="ARBA00023136"/>
    </source>
</evidence>
<evidence type="ECO:0000313" key="8">
    <source>
        <dbReference type="EMBL" id="NYD72605.1"/>
    </source>
</evidence>
<evidence type="ECO:0000256" key="2">
    <source>
        <dbReference type="ARBA" id="ARBA00009399"/>
    </source>
</evidence>
<dbReference type="PANTHER" id="PTHR38459">
    <property type="entry name" value="PROPHAGE BACTOPRENOL-LINKED GLUCOSE TRANSLOCASE HOMOLOG"/>
    <property type="match status" value="1"/>
</dbReference>
<comment type="caution">
    <text evidence="8">The sequence shown here is derived from an EMBL/GenBank/DDBJ whole genome shotgun (WGS) entry which is preliminary data.</text>
</comment>
<keyword evidence="5 6" id="KW-0472">Membrane</keyword>
<comment type="similarity">
    <text evidence="2">Belongs to the GtrA family.</text>
</comment>
<reference evidence="8 9" key="1">
    <citation type="submission" date="2020-07" db="EMBL/GenBank/DDBJ databases">
        <title>Sequencing the genomes of 1000 actinobacteria strains.</title>
        <authorList>
            <person name="Klenk H.-P."/>
        </authorList>
    </citation>
    <scope>NUCLEOTIDE SEQUENCE [LARGE SCALE GENOMIC DNA]</scope>
    <source>
        <strain evidence="8 9">DSM 23871</strain>
    </source>
</reference>